<dbReference type="NCBIfam" id="TIGR01297">
    <property type="entry name" value="CDF"/>
    <property type="match status" value="1"/>
</dbReference>
<reference evidence="11" key="1">
    <citation type="submission" date="2017-10" db="EMBL/GenBank/DDBJ databases">
        <authorList>
            <person name="Regsiter A."/>
            <person name="William W."/>
        </authorList>
    </citation>
    <scope>NUCLEOTIDE SEQUENCE [LARGE SCALE GENOMIC DNA]</scope>
</reference>
<feature type="transmembrane region" description="Helical" evidence="8">
    <location>
        <begin position="78"/>
        <end position="96"/>
    </location>
</feature>
<evidence type="ECO:0000256" key="6">
    <source>
        <dbReference type="ARBA" id="ARBA00023136"/>
    </source>
</evidence>
<dbReference type="GO" id="GO:0015093">
    <property type="term" value="F:ferrous iron transmembrane transporter activity"/>
    <property type="evidence" value="ECO:0007669"/>
    <property type="project" value="TreeGrafter"/>
</dbReference>
<sequence length="310" mass="33330">MSRMTGTEKAALASAAVGVLVTALKFTAYWLTGSLALYSDALESIINVVAAACAFLAVRVAAQPADEDHPYGHHKAEYFSAVIEGALVIVAALLILREAYFGILDPKPPRRARARSGRQRRRHHHQRGLGNAAVPARPAAALARPVGRCPPHPRRRRDVGRRTPRSRLRPGHGNAGARSGRSGLGGPQHPLVGLDDGARFDQRLDGSGGLTRDGHAHSRPNLGSQRGRPGGPRRAHPPCRQRHLHRLPSRRARRDDRVRIPRDLRPAGGCDRSGDRGRGRGDPCRAGRSGQAARRARDLKPASGAISGLA</sequence>
<feature type="transmembrane region" description="Helical" evidence="8">
    <location>
        <begin position="35"/>
        <end position="58"/>
    </location>
</feature>
<feature type="compositionally biased region" description="Basic and acidic residues" evidence="7">
    <location>
        <begin position="253"/>
        <end position="265"/>
    </location>
</feature>
<dbReference type="PANTHER" id="PTHR43840:SF15">
    <property type="entry name" value="MITOCHONDRIAL METAL TRANSPORTER 1-RELATED"/>
    <property type="match status" value="1"/>
</dbReference>
<keyword evidence="4 8" id="KW-0812">Transmembrane</keyword>
<dbReference type="AlphaFoldDB" id="A0A2N9AQ67"/>
<dbReference type="EMBL" id="LT962688">
    <property type="protein sequence ID" value="SOR29290.1"/>
    <property type="molecule type" value="Genomic_DNA"/>
</dbReference>
<evidence type="ECO:0000256" key="1">
    <source>
        <dbReference type="ARBA" id="ARBA00004141"/>
    </source>
</evidence>
<keyword evidence="6 8" id="KW-0472">Membrane</keyword>
<dbReference type="SUPFAM" id="SSF161111">
    <property type="entry name" value="Cation efflux protein transmembrane domain-like"/>
    <property type="match status" value="1"/>
</dbReference>
<feature type="region of interest" description="Disordered" evidence="7">
    <location>
        <begin position="107"/>
        <end position="310"/>
    </location>
</feature>
<feature type="compositionally biased region" description="Basic residues" evidence="7">
    <location>
        <begin position="151"/>
        <end position="170"/>
    </location>
</feature>
<comment type="subcellular location">
    <subcellularLocation>
        <location evidence="1">Membrane</location>
        <topology evidence="1">Multi-pass membrane protein</topology>
    </subcellularLocation>
</comment>
<dbReference type="InterPro" id="IPR058533">
    <property type="entry name" value="Cation_efflux_TM"/>
</dbReference>
<evidence type="ECO:0000256" key="4">
    <source>
        <dbReference type="ARBA" id="ARBA00022692"/>
    </source>
</evidence>
<feature type="compositionally biased region" description="Basic residues" evidence="7">
    <location>
        <begin position="231"/>
        <end position="252"/>
    </location>
</feature>
<keyword evidence="5 8" id="KW-1133">Transmembrane helix</keyword>
<feature type="compositionally biased region" description="Basic and acidic residues" evidence="7">
    <location>
        <begin position="272"/>
        <end position="285"/>
    </location>
</feature>
<feature type="compositionally biased region" description="Basic residues" evidence="7">
    <location>
        <begin position="109"/>
        <end position="127"/>
    </location>
</feature>
<evidence type="ECO:0000256" key="3">
    <source>
        <dbReference type="ARBA" id="ARBA00022448"/>
    </source>
</evidence>
<dbReference type="InterPro" id="IPR027469">
    <property type="entry name" value="Cation_efflux_TMD_sf"/>
</dbReference>
<feature type="domain" description="Cation efflux protein transmembrane" evidence="9">
    <location>
        <begin position="12"/>
        <end position="106"/>
    </location>
</feature>
<dbReference type="PANTHER" id="PTHR43840">
    <property type="entry name" value="MITOCHONDRIAL METAL TRANSPORTER 1-RELATED"/>
    <property type="match status" value="1"/>
</dbReference>
<dbReference type="Pfam" id="PF01545">
    <property type="entry name" value="Cation_efflux"/>
    <property type="match status" value="1"/>
</dbReference>
<organism evidence="10 11">
    <name type="scientific">Methylorubrum extorquens</name>
    <name type="common">Methylobacterium dichloromethanicum</name>
    <name type="synonym">Methylobacterium extorquens</name>
    <dbReference type="NCBI Taxonomy" id="408"/>
    <lineage>
        <taxon>Bacteria</taxon>
        <taxon>Pseudomonadati</taxon>
        <taxon>Pseudomonadota</taxon>
        <taxon>Alphaproteobacteria</taxon>
        <taxon>Hyphomicrobiales</taxon>
        <taxon>Methylobacteriaceae</taxon>
        <taxon>Methylorubrum</taxon>
    </lineage>
</organism>
<keyword evidence="3" id="KW-0813">Transport</keyword>
<evidence type="ECO:0000256" key="2">
    <source>
        <dbReference type="ARBA" id="ARBA00008114"/>
    </source>
</evidence>
<evidence type="ECO:0000313" key="10">
    <source>
        <dbReference type="EMBL" id="SOR29290.1"/>
    </source>
</evidence>
<dbReference type="Proteomes" id="UP000233769">
    <property type="component" value="Chromosome tk0001"/>
</dbReference>
<dbReference type="Gene3D" id="1.20.1510.10">
    <property type="entry name" value="Cation efflux protein transmembrane domain"/>
    <property type="match status" value="1"/>
</dbReference>
<evidence type="ECO:0000256" key="7">
    <source>
        <dbReference type="SAM" id="MobiDB-lite"/>
    </source>
</evidence>
<dbReference type="GO" id="GO:0015086">
    <property type="term" value="F:cadmium ion transmembrane transporter activity"/>
    <property type="evidence" value="ECO:0007669"/>
    <property type="project" value="TreeGrafter"/>
</dbReference>
<comment type="similarity">
    <text evidence="2">Belongs to the cation diffusion facilitator (CDF) transporter (TC 2.A.4) family.</text>
</comment>
<dbReference type="InterPro" id="IPR002524">
    <property type="entry name" value="Cation_efflux"/>
</dbReference>
<evidence type="ECO:0000259" key="9">
    <source>
        <dbReference type="Pfam" id="PF01545"/>
    </source>
</evidence>
<feature type="compositionally biased region" description="Low complexity" evidence="7">
    <location>
        <begin position="132"/>
        <end position="146"/>
    </location>
</feature>
<dbReference type="GO" id="GO:0006882">
    <property type="term" value="P:intracellular zinc ion homeostasis"/>
    <property type="evidence" value="ECO:0007669"/>
    <property type="project" value="TreeGrafter"/>
</dbReference>
<evidence type="ECO:0000256" key="5">
    <source>
        <dbReference type="ARBA" id="ARBA00022989"/>
    </source>
</evidence>
<dbReference type="GO" id="GO:0015341">
    <property type="term" value="F:zinc efflux antiporter activity"/>
    <property type="evidence" value="ECO:0007669"/>
    <property type="project" value="TreeGrafter"/>
</dbReference>
<accession>A0A2N9AQ67</accession>
<evidence type="ECO:0000256" key="8">
    <source>
        <dbReference type="SAM" id="Phobius"/>
    </source>
</evidence>
<proteinExistence type="inferred from homology"/>
<dbReference type="InterPro" id="IPR050291">
    <property type="entry name" value="CDF_Transporter"/>
</dbReference>
<dbReference type="GO" id="GO:0005886">
    <property type="term" value="C:plasma membrane"/>
    <property type="evidence" value="ECO:0007669"/>
    <property type="project" value="TreeGrafter"/>
</dbReference>
<protein>
    <recommendedName>
        <fullName evidence="9">Cation efflux protein transmembrane domain-containing protein</fullName>
    </recommendedName>
</protein>
<evidence type="ECO:0000313" key="11">
    <source>
        <dbReference type="Proteomes" id="UP000233769"/>
    </source>
</evidence>
<feature type="compositionally biased region" description="Low complexity" evidence="7">
    <location>
        <begin position="171"/>
        <end position="181"/>
    </location>
</feature>
<name>A0A2N9AQ67_METEX</name>
<gene>
    <name evidence="10" type="ORF">TK0001_2688</name>
</gene>